<organism evidence="13 14">
    <name type="scientific">Steinernema hermaphroditum</name>
    <dbReference type="NCBI Taxonomy" id="289476"/>
    <lineage>
        <taxon>Eukaryota</taxon>
        <taxon>Metazoa</taxon>
        <taxon>Ecdysozoa</taxon>
        <taxon>Nematoda</taxon>
        <taxon>Chromadorea</taxon>
        <taxon>Rhabditida</taxon>
        <taxon>Tylenchina</taxon>
        <taxon>Panagrolaimomorpha</taxon>
        <taxon>Strongyloidoidea</taxon>
        <taxon>Steinernematidae</taxon>
        <taxon>Steinernema</taxon>
    </lineage>
</organism>
<dbReference type="InterPro" id="IPR019087">
    <property type="entry name" value="Med15_N"/>
</dbReference>
<feature type="region of interest" description="Disordered" evidence="10">
    <location>
        <begin position="87"/>
        <end position="289"/>
    </location>
</feature>
<keyword evidence="4 9" id="KW-0805">Transcription regulation</keyword>
<evidence type="ECO:0000259" key="11">
    <source>
        <dbReference type="Pfam" id="PF09606"/>
    </source>
</evidence>
<keyword evidence="6 9" id="KW-0804">Transcription</keyword>
<evidence type="ECO:0000256" key="7">
    <source>
        <dbReference type="ARBA" id="ARBA00023242"/>
    </source>
</evidence>
<proteinExistence type="inferred from homology"/>
<dbReference type="GO" id="GO:0005634">
    <property type="term" value="C:nucleus"/>
    <property type="evidence" value="ECO:0007669"/>
    <property type="project" value="UniProtKB-SubCell"/>
</dbReference>
<evidence type="ECO:0000256" key="8">
    <source>
        <dbReference type="ARBA" id="ARBA00032016"/>
    </source>
</evidence>
<accession>A0AA39LZL6</accession>
<evidence type="ECO:0000256" key="3">
    <source>
        <dbReference type="ARBA" id="ARBA00019613"/>
    </source>
</evidence>
<evidence type="ECO:0000256" key="2">
    <source>
        <dbReference type="ARBA" id="ARBA00009807"/>
    </source>
</evidence>
<feature type="domain" description="ARC105/Med15 mediator subunit C-terminal" evidence="12">
    <location>
        <begin position="644"/>
        <end position="742"/>
    </location>
</feature>
<evidence type="ECO:0000256" key="5">
    <source>
        <dbReference type="ARBA" id="ARBA00023159"/>
    </source>
</evidence>
<dbReference type="EMBL" id="JAUCMV010000002">
    <property type="protein sequence ID" value="KAK0416101.1"/>
    <property type="molecule type" value="Genomic_DNA"/>
</dbReference>
<feature type="compositionally biased region" description="Polar residues" evidence="10">
    <location>
        <begin position="236"/>
        <end position="245"/>
    </location>
</feature>
<dbReference type="InterPro" id="IPR048386">
    <property type="entry name" value="Med15_C"/>
</dbReference>
<comment type="subunit">
    <text evidence="9">Component of the Mediator complex.</text>
</comment>
<evidence type="ECO:0000256" key="4">
    <source>
        <dbReference type="ARBA" id="ARBA00023015"/>
    </source>
</evidence>
<reference evidence="13" key="1">
    <citation type="submission" date="2023-06" db="EMBL/GenBank/DDBJ databases">
        <title>Genomic analysis of the entomopathogenic nematode Steinernema hermaphroditum.</title>
        <authorList>
            <person name="Schwarz E.M."/>
            <person name="Heppert J.K."/>
            <person name="Baniya A."/>
            <person name="Schwartz H.T."/>
            <person name="Tan C.-H."/>
            <person name="Antoshechkin I."/>
            <person name="Sternberg P.W."/>
            <person name="Goodrich-Blair H."/>
            <person name="Dillman A.R."/>
        </authorList>
    </citation>
    <scope>NUCLEOTIDE SEQUENCE</scope>
    <source>
        <strain evidence="13">PS9179</strain>
        <tissue evidence="13">Whole animal</tissue>
    </source>
</reference>
<evidence type="ECO:0000256" key="6">
    <source>
        <dbReference type="ARBA" id="ARBA00023163"/>
    </source>
</evidence>
<comment type="caution">
    <text evidence="13">The sequence shown here is derived from an EMBL/GenBank/DDBJ whole genome shotgun (WGS) entry which is preliminary data.</text>
</comment>
<dbReference type="GO" id="GO:0003712">
    <property type="term" value="F:transcription coregulator activity"/>
    <property type="evidence" value="ECO:0007669"/>
    <property type="project" value="InterPro"/>
</dbReference>
<comment type="similarity">
    <text evidence="2 9">Belongs to the Mediator complex subunit 15 family.</text>
</comment>
<keyword evidence="14" id="KW-1185">Reference proteome</keyword>
<protein>
    <recommendedName>
        <fullName evidence="3 9">Mediator of RNA polymerase II transcription subunit 15</fullName>
    </recommendedName>
    <alternativeName>
        <fullName evidence="8 9">Mediator complex subunit 15</fullName>
    </alternativeName>
</protein>
<feature type="compositionally biased region" description="Polar residues" evidence="10">
    <location>
        <begin position="155"/>
        <end position="172"/>
    </location>
</feature>
<dbReference type="InterPro" id="IPR036529">
    <property type="entry name" value="KIX_dom_sf"/>
</dbReference>
<feature type="compositionally biased region" description="Low complexity" evidence="10">
    <location>
        <begin position="253"/>
        <end position="275"/>
    </location>
</feature>
<dbReference type="FunFam" id="1.10.246.20:FF:000006">
    <property type="entry name" value="Mediator of RNA polymerase II transcription subunit 15"/>
    <property type="match status" value="1"/>
</dbReference>
<evidence type="ECO:0000313" key="14">
    <source>
        <dbReference type="Proteomes" id="UP001175271"/>
    </source>
</evidence>
<keyword evidence="7 9" id="KW-0539">Nucleus</keyword>
<feature type="compositionally biased region" description="Low complexity" evidence="10">
    <location>
        <begin position="87"/>
        <end position="103"/>
    </location>
</feature>
<name>A0AA39LZL6_9BILA</name>
<feature type="domain" description="Mediator of RNA polymerase II transcription subunit 15 N-terminal" evidence="11">
    <location>
        <begin position="4"/>
        <end position="77"/>
    </location>
</feature>
<sequence>MSSEDDWPSQVFRDNVISRLEPELARNRQNAPNLPVPGDARQVEEYVFQKCVSKDEYMRTIAKVINAINCNSKSAAVPSVLQTQYKSSSANGSTSGNGAVSGSQRQSSRAALDTSLGPNSHSTARPSLDSSLNVRFQVISPNSYRPTGVPPDPQPTHQQRQQPNNQYGNNSTGSGGPMPNAAGGNPLGQPPPMMANAAQNAPGSANGISPQQHGAAPQQQPPQMHQGNHMVPPQQQPHIMNNSPNQMMGGYGMQQQPPYGMHPYGPYGGPPQEQQRQLKMERPPTADPQAMWSQQQGQQQMNPMYMQPPSMMTPYGNNMDHQMHPQYHAHLNQLNAPNQQAQTPVSSSSVLENLINQPHYANQGGALQTNTSSASRMGPAADFPLGNLHGFGGLPQQNVQMSPEEREEYDKKMNELRKILPAMKLRSAEFKQSKKFEIADKFDVFIAVLEGRKVINLEYLLNFESWVNRKRELILNPQRPPFDYNGQGGMMNPPYGQMGQVGYANAPGPQRVGRMNSGNGPMAPNNGMNNLWQQSPYDNSAMLPPNFSHHPNRSQPYPIQQRQVPHMQQAQQHMMMTPPNTNGMQPPQFNMPPTSSTSNIEDLYVDDFLPTPLEPGSQQGGMGSIASCNSNASTPGSLMNLCDPARVELENLNDRFVADQNTEIIADHIIVKCTMRHRNELPSLRLVIPRNYPQSNVTIERVPLDLDSFYYDDLQNAVYENFSKMTVRSITEALNTWENSVNSYYSSTGDQQMNRQSTAALNFDELLSSSAEFDGDL</sequence>
<feature type="compositionally biased region" description="Polar residues" evidence="10">
    <location>
        <begin position="116"/>
        <end position="145"/>
    </location>
</feature>
<evidence type="ECO:0000259" key="12">
    <source>
        <dbReference type="Pfam" id="PF21539"/>
    </source>
</evidence>
<dbReference type="Gene3D" id="1.10.246.20">
    <property type="entry name" value="Coactivator CBP, KIX domain"/>
    <property type="match status" value="1"/>
</dbReference>
<comment type="subcellular location">
    <subcellularLocation>
        <location evidence="1 9">Nucleus</location>
    </subcellularLocation>
</comment>
<dbReference type="Pfam" id="PF21539">
    <property type="entry name" value="Med15_C"/>
    <property type="match status" value="1"/>
</dbReference>
<comment type="function">
    <text evidence="9">Component of the Mediator complex, a coactivator involved in the regulated transcription of nearly all RNA polymerase II-dependent genes. Mediator functions as a bridge to convey information from gene-specific regulatory proteins to the basal RNA polymerase II transcription machinery. Mediator is recruited to promoters by direct interactions with regulatory proteins and serves as a scaffold for the assembly of a functional preinitiation complex with RNA polymerase II and the general transcription factors.</text>
</comment>
<dbReference type="GO" id="GO:0006355">
    <property type="term" value="P:regulation of DNA-templated transcription"/>
    <property type="evidence" value="ECO:0007669"/>
    <property type="project" value="InterPro"/>
</dbReference>
<dbReference type="Proteomes" id="UP001175271">
    <property type="component" value="Unassembled WGS sequence"/>
</dbReference>
<evidence type="ECO:0000313" key="13">
    <source>
        <dbReference type="EMBL" id="KAK0416101.1"/>
    </source>
</evidence>
<evidence type="ECO:0000256" key="1">
    <source>
        <dbReference type="ARBA" id="ARBA00004123"/>
    </source>
</evidence>
<dbReference type="Pfam" id="PF09606">
    <property type="entry name" value="Med15_N"/>
    <property type="match status" value="1"/>
</dbReference>
<keyword evidence="5 9" id="KW-0010">Activator</keyword>
<gene>
    <name evidence="9" type="primary">MED15</name>
    <name evidence="13" type="ORF">QR680_012298</name>
</gene>
<evidence type="ECO:0000256" key="9">
    <source>
        <dbReference type="RuleBase" id="RU364148"/>
    </source>
</evidence>
<dbReference type="AlphaFoldDB" id="A0AA39LZL6"/>
<feature type="compositionally biased region" description="Low complexity" evidence="10">
    <location>
        <begin position="210"/>
        <end position="227"/>
    </location>
</feature>
<evidence type="ECO:0000256" key="10">
    <source>
        <dbReference type="SAM" id="MobiDB-lite"/>
    </source>
</evidence>